<feature type="compositionally biased region" description="Polar residues" evidence="1">
    <location>
        <begin position="103"/>
        <end position="120"/>
    </location>
</feature>
<proteinExistence type="predicted"/>
<organism evidence="3">
    <name type="scientific">Ananas comosus var. bracteatus</name>
    <name type="common">red pineapple</name>
    <dbReference type="NCBI Taxonomy" id="296719"/>
    <lineage>
        <taxon>Eukaryota</taxon>
        <taxon>Viridiplantae</taxon>
        <taxon>Streptophyta</taxon>
        <taxon>Embryophyta</taxon>
        <taxon>Tracheophyta</taxon>
        <taxon>Spermatophyta</taxon>
        <taxon>Magnoliopsida</taxon>
        <taxon>Liliopsida</taxon>
        <taxon>Poales</taxon>
        <taxon>Bromeliaceae</taxon>
        <taxon>Bromelioideae</taxon>
        <taxon>Ananas</taxon>
    </lineage>
</organism>
<evidence type="ECO:0000259" key="2">
    <source>
        <dbReference type="Pfam" id="PF03101"/>
    </source>
</evidence>
<dbReference type="AlphaFoldDB" id="A0A6V7NWP7"/>
<gene>
    <name evidence="3" type="ORF">CB5_LOCUS6243</name>
</gene>
<dbReference type="InterPro" id="IPR004330">
    <property type="entry name" value="FAR1_DNA_bnd_dom"/>
</dbReference>
<evidence type="ECO:0000256" key="1">
    <source>
        <dbReference type="SAM" id="MobiDB-lite"/>
    </source>
</evidence>
<dbReference type="Pfam" id="PF03101">
    <property type="entry name" value="FAR1"/>
    <property type="match status" value="1"/>
</dbReference>
<sequence length="179" mass="20222">MEHGSIIGSSVSLCNFDVGNDTNEEVEEVTANEQICMSKHSIDEPRVGLEFDCMEAAKKFYNDYAFKMGFSIRKSSHYKARKQDDAITSIIYCCSKAGYSKSATNEKGQPQNSQGCNTPKKQIPNRRTGCKAHIILKIDDRGKWVITVVANEHNHELIVSPSKTRFFLSHRSITKEQRN</sequence>
<dbReference type="PANTHER" id="PTHR46328:SF27">
    <property type="entry name" value="OS12G0287500 PROTEIN"/>
    <property type="match status" value="1"/>
</dbReference>
<accession>A0A6V7NWP7</accession>
<dbReference type="PANTHER" id="PTHR46328">
    <property type="entry name" value="FAR-RED IMPAIRED RESPONSIVE (FAR1) FAMILY PROTEIN-RELATED"/>
    <property type="match status" value="1"/>
</dbReference>
<protein>
    <recommendedName>
        <fullName evidence="2">FAR1 domain-containing protein</fullName>
    </recommendedName>
</protein>
<feature type="domain" description="FAR1" evidence="2">
    <location>
        <begin position="59"/>
        <end position="158"/>
    </location>
</feature>
<dbReference type="EMBL" id="LR862142">
    <property type="protein sequence ID" value="CAD1823032.1"/>
    <property type="molecule type" value="Genomic_DNA"/>
</dbReference>
<name>A0A6V7NWP7_ANACO</name>
<feature type="region of interest" description="Disordered" evidence="1">
    <location>
        <begin position="103"/>
        <end position="125"/>
    </location>
</feature>
<evidence type="ECO:0000313" key="3">
    <source>
        <dbReference type="EMBL" id="CAD1823032.1"/>
    </source>
</evidence>
<reference evidence="3" key="1">
    <citation type="submission" date="2020-07" db="EMBL/GenBank/DDBJ databases">
        <authorList>
            <person name="Lin J."/>
        </authorList>
    </citation>
    <scope>NUCLEOTIDE SEQUENCE</scope>
</reference>